<dbReference type="InterPro" id="IPR036388">
    <property type="entry name" value="WH-like_DNA-bd_sf"/>
</dbReference>
<evidence type="ECO:0000256" key="4">
    <source>
        <dbReference type="ARBA" id="ARBA00022603"/>
    </source>
</evidence>
<dbReference type="Gene3D" id="1.10.10.10">
    <property type="entry name" value="Winged helix-like DNA-binding domain superfamily/Winged helix DNA-binding domain"/>
    <property type="match status" value="1"/>
</dbReference>
<evidence type="ECO:0000313" key="13">
    <source>
        <dbReference type="Proteomes" id="UP000521922"/>
    </source>
</evidence>
<dbReference type="PANTHER" id="PTHR10815">
    <property type="entry name" value="METHYLATED-DNA--PROTEIN-CYSTEINE METHYLTRANSFERASE"/>
    <property type="match status" value="1"/>
</dbReference>
<evidence type="ECO:0000256" key="7">
    <source>
        <dbReference type="ARBA" id="ARBA00023204"/>
    </source>
</evidence>
<comment type="catalytic activity">
    <reaction evidence="1 9">
        <text>a 4-O-methyl-thymidine in DNA + L-cysteinyl-[protein] = a thymidine in DNA + S-methyl-L-cysteinyl-[protein]</text>
        <dbReference type="Rhea" id="RHEA:53428"/>
        <dbReference type="Rhea" id="RHEA-COMP:10131"/>
        <dbReference type="Rhea" id="RHEA-COMP:10132"/>
        <dbReference type="Rhea" id="RHEA-COMP:13555"/>
        <dbReference type="Rhea" id="RHEA-COMP:13556"/>
        <dbReference type="ChEBI" id="CHEBI:29950"/>
        <dbReference type="ChEBI" id="CHEBI:82612"/>
        <dbReference type="ChEBI" id="CHEBI:137386"/>
        <dbReference type="ChEBI" id="CHEBI:137387"/>
        <dbReference type="EC" id="2.1.1.63"/>
    </reaction>
</comment>
<dbReference type="InterPro" id="IPR036631">
    <property type="entry name" value="MGMT_N_sf"/>
</dbReference>
<dbReference type="InterPro" id="IPR023546">
    <property type="entry name" value="MGMT"/>
</dbReference>
<keyword evidence="3 9" id="KW-0963">Cytoplasm</keyword>
<reference evidence="12 13" key="1">
    <citation type="submission" date="2020-07" db="EMBL/GenBank/DDBJ databases">
        <title>Sequencing the genomes of 1000 actinobacteria strains.</title>
        <authorList>
            <person name="Klenk H.-P."/>
        </authorList>
    </citation>
    <scope>NUCLEOTIDE SEQUENCE [LARGE SCALE GENOMIC DNA]</scope>
    <source>
        <strain evidence="12 13">DSM 7487</strain>
    </source>
</reference>
<dbReference type="InterPro" id="IPR008332">
    <property type="entry name" value="MethylG_MeTrfase_N"/>
</dbReference>
<accession>A0A7Y9J236</accession>
<dbReference type="GO" id="GO:0005737">
    <property type="term" value="C:cytoplasm"/>
    <property type="evidence" value="ECO:0007669"/>
    <property type="project" value="UniProtKB-SubCell"/>
</dbReference>
<feature type="domain" description="Methylguanine DNA methyltransferase ribonuclease-like" evidence="11">
    <location>
        <begin position="40"/>
        <end position="116"/>
    </location>
</feature>
<evidence type="ECO:0000256" key="6">
    <source>
        <dbReference type="ARBA" id="ARBA00022763"/>
    </source>
</evidence>
<evidence type="ECO:0000256" key="3">
    <source>
        <dbReference type="ARBA" id="ARBA00022490"/>
    </source>
</evidence>
<dbReference type="InterPro" id="IPR014048">
    <property type="entry name" value="MethylDNA_cys_MeTrfase_DNA-bd"/>
</dbReference>
<comment type="subcellular location">
    <subcellularLocation>
        <location evidence="9">Cytoplasm</location>
    </subcellularLocation>
</comment>
<dbReference type="SUPFAM" id="SSF53155">
    <property type="entry name" value="Methylated DNA-protein cysteine methyltransferase domain"/>
    <property type="match status" value="1"/>
</dbReference>
<dbReference type="CDD" id="cd06445">
    <property type="entry name" value="ATase"/>
    <property type="match status" value="1"/>
</dbReference>
<comment type="catalytic activity">
    <reaction evidence="8 9">
        <text>a 6-O-methyl-2'-deoxyguanosine in DNA + L-cysteinyl-[protein] = S-methyl-L-cysteinyl-[protein] + a 2'-deoxyguanosine in DNA</text>
        <dbReference type="Rhea" id="RHEA:24000"/>
        <dbReference type="Rhea" id="RHEA-COMP:10131"/>
        <dbReference type="Rhea" id="RHEA-COMP:10132"/>
        <dbReference type="Rhea" id="RHEA-COMP:11367"/>
        <dbReference type="Rhea" id="RHEA-COMP:11368"/>
        <dbReference type="ChEBI" id="CHEBI:29950"/>
        <dbReference type="ChEBI" id="CHEBI:82612"/>
        <dbReference type="ChEBI" id="CHEBI:85445"/>
        <dbReference type="ChEBI" id="CHEBI:85448"/>
        <dbReference type="EC" id="2.1.1.63"/>
    </reaction>
</comment>
<name>A0A7Y9J236_9ACTN</name>
<dbReference type="InterPro" id="IPR036217">
    <property type="entry name" value="MethylDNA_cys_MeTrfase_DNAb"/>
</dbReference>
<dbReference type="Proteomes" id="UP000521922">
    <property type="component" value="Unassembled WGS sequence"/>
</dbReference>
<dbReference type="SUPFAM" id="SSF46767">
    <property type="entry name" value="Methylated DNA-protein cysteine methyltransferase, C-terminal domain"/>
    <property type="match status" value="1"/>
</dbReference>
<comment type="caution">
    <text evidence="12">The sequence shown here is derived from an EMBL/GenBank/DDBJ whole genome shotgun (WGS) entry which is preliminary data.</text>
</comment>
<dbReference type="FunFam" id="1.10.10.10:FF:000214">
    <property type="entry name" value="Methylated-DNA--protein-cysteine methyltransferase"/>
    <property type="match status" value="1"/>
</dbReference>
<gene>
    <name evidence="12" type="ORF">BJ968_003351</name>
</gene>
<evidence type="ECO:0000259" key="11">
    <source>
        <dbReference type="Pfam" id="PF02870"/>
    </source>
</evidence>
<proteinExistence type="inferred from homology"/>
<keyword evidence="4 9" id="KW-0489">Methyltransferase</keyword>
<dbReference type="Pfam" id="PF01035">
    <property type="entry name" value="DNA_binding_1"/>
    <property type="match status" value="1"/>
</dbReference>
<keyword evidence="5 9" id="KW-0808">Transferase</keyword>
<evidence type="ECO:0000259" key="10">
    <source>
        <dbReference type="Pfam" id="PF01035"/>
    </source>
</evidence>
<comment type="similarity">
    <text evidence="2 9">Belongs to the MGMT family.</text>
</comment>
<dbReference type="PANTHER" id="PTHR10815:SF13">
    <property type="entry name" value="METHYLATED-DNA--PROTEIN-CYSTEINE METHYLTRANSFERASE"/>
    <property type="match status" value="1"/>
</dbReference>
<comment type="function">
    <text evidence="9">Involved in the cellular defense against the biological effects of O6-methylguanine (O6-MeG) and O4-methylthymine (O4-MeT) in DNA. Repairs the methylated nucleobase in DNA by stoichiometrically transferring the methyl group to a cysteine residue in the enzyme. This is a suicide reaction: the enzyme is irreversibly inactivated.</text>
</comment>
<dbReference type="EC" id="2.1.1.63" evidence="9"/>
<evidence type="ECO:0000256" key="1">
    <source>
        <dbReference type="ARBA" id="ARBA00001286"/>
    </source>
</evidence>
<dbReference type="GO" id="GO:0003908">
    <property type="term" value="F:methylated-DNA-[protein]-cysteine S-methyltransferase activity"/>
    <property type="evidence" value="ECO:0007669"/>
    <property type="project" value="UniProtKB-UniRule"/>
</dbReference>
<feature type="active site" description="Nucleophile; methyl group acceptor" evidence="9">
    <location>
        <position position="172"/>
    </location>
</feature>
<keyword evidence="7 9" id="KW-0234">DNA repair</keyword>
<dbReference type="InterPro" id="IPR001497">
    <property type="entry name" value="MethylDNA_cys_MeTrfase_AS"/>
</dbReference>
<dbReference type="NCBIfam" id="TIGR00589">
    <property type="entry name" value="ogt"/>
    <property type="match status" value="1"/>
</dbReference>
<dbReference type="EMBL" id="JACCBB010000001">
    <property type="protein sequence ID" value="NYD23811.1"/>
    <property type="molecule type" value="Genomic_DNA"/>
</dbReference>
<protein>
    <recommendedName>
        <fullName evidence="9">Methylated-DNA--protein-cysteine methyltransferase</fullName>
        <ecNumber evidence="9">2.1.1.63</ecNumber>
    </recommendedName>
    <alternativeName>
        <fullName evidence="9">6-O-methylguanine-DNA methyltransferase</fullName>
        <shortName evidence="9">MGMT</shortName>
    </alternativeName>
    <alternativeName>
        <fullName evidence="9">O-6-methylguanine-DNA-alkyltransferase</fullName>
    </alternativeName>
</protein>
<dbReference type="GO" id="GO:0006307">
    <property type="term" value="P:DNA alkylation repair"/>
    <property type="evidence" value="ECO:0007669"/>
    <property type="project" value="UniProtKB-UniRule"/>
</dbReference>
<sequence length="206" mass="21506">MDVVALDVVALDGTGLEVEVEDLHHRLVLRAAAQGVLDVAYRTLDSPVGSLLLAATGAGVVRVAFERQGHDAALDELARRVSPRVLRAPARLDALARQLEEYFAGRRTGFDVPLDLTLASGFRRRVLDVLGGIPFGTTLSYAGVAGGAGSPRAVRAVGTACARNPLPLVVPCHRVVRSDGSPGEYAGGAAAKGRLLELERAARVGA</sequence>
<feature type="domain" description="Methylated-DNA-[protein]-cysteine S-methyltransferase DNA binding" evidence="10">
    <location>
        <begin position="122"/>
        <end position="200"/>
    </location>
</feature>
<dbReference type="HAMAP" id="MF_00772">
    <property type="entry name" value="OGT"/>
    <property type="match status" value="1"/>
</dbReference>
<evidence type="ECO:0000313" key="12">
    <source>
        <dbReference type="EMBL" id="NYD23811.1"/>
    </source>
</evidence>
<dbReference type="PROSITE" id="PS00374">
    <property type="entry name" value="MGMT"/>
    <property type="match status" value="1"/>
</dbReference>
<dbReference type="Gene3D" id="3.30.160.70">
    <property type="entry name" value="Methylated DNA-protein cysteine methyltransferase domain"/>
    <property type="match status" value="1"/>
</dbReference>
<dbReference type="Pfam" id="PF02870">
    <property type="entry name" value="Methyltransf_1N"/>
    <property type="match status" value="1"/>
</dbReference>
<organism evidence="12 13">
    <name type="scientific">Kineococcus aurantiacus</name>
    <dbReference type="NCBI Taxonomy" id="37633"/>
    <lineage>
        <taxon>Bacteria</taxon>
        <taxon>Bacillati</taxon>
        <taxon>Actinomycetota</taxon>
        <taxon>Actinomycetes</taxon>
        <taxon>Kineosporiales</taxon>
        <taxon>Kineosporiaceae</taxon>
        <taxon>Kineococcus</taxon>
    </lineage>
</organism>
<evidence type="ECO:0000256" key="8">
    <source>
        <dbReference type="ARBA" id="ARBA00049348"/>
    </source>
</evidence>
<comment type="miscellaneous">
    <text evidence="9">This enzyme catalyzes only one turnover and therefore is not strictly catalytic. According to one definition, an enzyme is a biocatalyst that acts repeatedly and over many reaction cycles.</text>
</comment>
<keyword evidence="6 9" id="KW-0227">DNA damage</keyword>
<evidence type="ECO:0000256" key="5">
    <source>
        <dbReference type="ARBA" id="ARBA00022679"/>
    </source>
</evidence>
<dbReference type="GO" id="GO:0032259">
    <property type="term" value="P:methylation"/>
    <property type="evidence" value="ECO:0007669"/>
    <property type="project" value="UniProtKB-KW"/>
</dbReference>
<dbReference type="AlphaFoldDB" id="A0A7Y9J236"/>
<evidence type="ECO:0000256" key="9">
    <source>
        <dbReference type="HAMAP-Rule" id="MF_00772"/>
    </source>
</evidence>
<evidence type="ECO:0000256" key="2">
    <source>
        <dbReference type="ARBA" id="ARBA00008711"/>
    </source>
</evidence>
<keyword evidence="13" id="KW-1185">Reference proteome</keyword>